<keyword evidence="1" id="KW-1133">Transmembrane helix</keyword>
<dbReference type="RefSeq" id="WP_254269729.1">
    <property type="nucleotide sequence ID" value="NZ_CP100400.1"/>
</dbReference>
<proteinExistence type="predicted"/>
<dbReference type="Proteomes" id="UP001595945">
    <property type="component" value="Unassembled WGS sequence"/>
</dbReference>
<keyword evidence="3" id="KW-1185">Reference proteome</keyword>
<feature type="transmembrane region" description="Helical" evidence="1">
    <location>
        <begin position="41"/>
        <end position="62"/>
    </location>
</feature>
<evidence type="ECO:0000256" key="1">
    <source>
        <dbReference type="SAM" id="Phobius"/>
    </source>
</evidence>
<sequence>MVSASHSESVERASHLLSALAVLSASAAGAILLSAGPRADVFFTGWVLVAVGLALAGGIGAWTNRTPLVWVAALLLTGLSVVGMWSIGLFLAPAALLLLGSAVLSQRVGPREEVRAAILADPPSPSESAAKATCGVGSAAVGAWLVYVSAVEGGLFEACATETLACTLENTHWDAVGVTVAGLLAVSLGGWLLWKQVYTARVLASSASTR</sequence>
<protein>
    <submittedName>
        <fullName evidence="2">Uncharacterized protein</fullName>
    </submittedName>
</protein>
<name>A0ABD5Q1K0_9EURY</name>
<keyword evidence="1" id="KW-0472">Membrane</keyword>
<comment type="caution">
    <text evidence="2">The sequence shown here is derived from an EMBL/GenBank/DDBJ whole genome shotgun (WGS) entry which is preliminary data.</text>
</comment>
<gene>
    <name evidence="2" type="ORF">ACFO9K_09680</name>
</gene>
<keyword evidence="1" id="KW-0812">Transmembrane</keyword>
<reference evidence="2 3" key="1">
    <citation type="journal article" date="2019" name="Int. J. Syst. Evol. Microbiol.">
        <title>The Global Catalogue of Microorganisms (GCM) 10K type strain sequencing project: providing services to taxonomists for standard genome sequencing and annotation.</title>
        <authorList>
            <consortium name="The Broad Institute Genomics Platform"/>
            <consortium name="The Broad Institute Genome Sequencing Center for Infectious Disease"/>
            <person name="Wu L."/>
            <person name="Ma J."/>
        </authorList>
    </citation>
    <scope>NUCLEOTIDE SEQUENCE [LARGE SCALE GENOMIC DNA]</scope>
    <source>
        <strain evidence="2 3">XZYJ18</strain>
    </source>
</reference>
<dbReference type="AlphaFoldDB" id="A0ABD5Q1K0"/>
<organism evidence="2 3">
    <name type="scientific">Halorussus aquaticus</name>
    <dbReference type="NCBI Taxonomy" id="2953748"/>
    <lineage>
        <taxon>Archaea</taxon>
        <taxon>Methanobacteriati</taxon>
        <taxon>Methanobacteriota</taxon>
        <taxon>Stenosarchaea group</taxon>
        <taxon>Halobacteria</taxon>
        <taxon>Halobacteriales</taxon>
        <taxon>Haladaptataceae</taxon>
        <taxon>Halorussus</taxon>
    </lineage>
</organism>
<evidence type="ECO:0000313" key="2">
    <source>
        <dbReference type="EMBL" id="MFC4824535.1"/>
    </source>
</evidence>
<feature type="transmembrane region" description="Helical" evidence="1">
    <location>
        <begin position="68"/>
        <end position="99"/>
    </location>
</feature>
<evidence type="ECO:0000313" key="3">
    <source>
        <dbReference type="Proteomes" id="UP001595945"/>
    </source>
</evidence>
<dbReference type="EMBL" id="JBHSHT010000001">
    <property type="protein sequence ID" value="MFC4824535.1"/>
    <property type="molecule type" value="Genomic_DNA"/>
</dbReference>
<feature type="transmembrane region" description="Helical" evidence="1">
    <location>
        <begin position="15"/>
        <end position="34"/>
    </location>
</feature>
<accession>A0ABD5Q1K0</accession>
<dbReference type="GeneID" id="73044779"/>